<name>A0AAW2N545_9LAMI</name>
<comment type="caution">
    <text evidence="2">The sequence shown here is derived from an EMBL/GenBank/DDBJ whole genome shotgun (WGS) entry which is preliminary data.</text>
</comment>
<dbReference type="AlphaFoldDB" id="A0AAW2N545"/>
<gene>
    <name evidence="2" type="ORF">Sangu_1337400</name>
</gene>
<feature type="compositionally biased region" description="Low complexity" evidence="1">
    <location>
        <begin position="43"/>
        <end position="52"/>
    </location>
</feature>
<accession>A0AAW2N545</accession>
<reference evidence="2" key="2">
    <citation type="journal article" date="2024" name="Plant">
        <title>Genomic evolution and insights into agronomic trait innovations of Sesamum species.</title>
        <authorList>
            <person name="Miao H."/>
            <person name="Wang L."/>
            <person name="Qu L."/>
            <person name="Liu H."/>
            <person name="Sun Y."/>
            <person name="Le M."/>
            <person name="Wang Q."/>
            <person name="Wei S."/>
            <person name="Zheng Y."/>
            <person name="Lin W."/>
            <person name="Duan Y."/>
            <person name="Cao H."/>
            <person name="Xiong S."/>
            <person name="Wang X."/>
            <person name="Wei L."/>
            <person name="Li C."/>
            <person name="Ma Q."/>
            <person name="Ju M."/>
            <person name="Zhao R."/>
            <person name="Li G."/>
            <person name="Mu C."/>
            <person name="Tian Q."/>
            <person name="Mei H."/>
            <person name="Zhang T."/>
            <person name="Gao T."/>
            <person name="Zhang H."/>
        </authorList>
    </citation>
    <scope>NUCLEOTIDE SEQUENCE</scope>
    <source>
        <strain evidence="2">G01</strain>
    </source>
</reference>
<organism evidence="2">
    <name type="scientific">Sesamum angustifolium</name>
    <dbReference type="NCBI Taxonomy" id="2727405"/>
    <lineage>
        <taxon>Eukaryota</taxon>
        <taxon>Viridiplantae</taxon>
        <taxon>Streptophyta</taxon>
        <taxon>Embryophyta</taxon>
        <taxon>Tracheophyta</taxon>
        <taxon>Spermatophyta</taxon>
        <taxon>Magnoliopsida</taxon>
        <taxon>eudicotyledons</taxon>
        <taxon>Gunneridae</taxon>
        <taxon>Pentapetalae</taxon>
        <taxon>asterids</taxon>
        <taxon>lamiids</taxon>
        <taxon>Lamiales</taxon>
        <taxon>Pedaliaceae</taxon>
        <taxon>Sesamum</taxon>
    </lineage>
</organism>
<sequence>MPQHFFNTIRSLKMTDGCNGTQVYSVNPTAGGGGGAASGGSGINSSNICKIN</sequence>
<feature type="region of interest" description="Disordered" evidence="1">
    <location>
        <begin position="31"/>
        <end position="52"/>
    </location>
</feature>
<feature type="compositionally biased region" description="Gly residues" evidence="1">
    <location>
        <begin position="31"/>
        <end position="42"/>
    </location>
</feature>
<protein>
    <submittedName>
        <fullName evidence="2">Uncharacterized protein</fullName>
    </submittedName>
</protein>
<evidence type="ECO:0000256" key="1">
    <source>
        <dbReference type="SAM" id="MobiDB-lite"/>
    </source>
</evidence>
<evidence type="ECO:0000313" key="2">
    <source>
        <dbReference type="EMBL" id="KAL0338153.1"/>
    </source>
</evidence>
<dbReference type="EMBL" id="JACGWK010000008">
    <property type="protein sequence ID" value="KAL0338153.1"/>
    <property type="molecule type" value="Genomic_DNA"/>
</dbReference>
<proteinExistence type="predicted"/>
<reference evidence="2" key="1">
    <citation type="submission" date="2020-06" db="EMBL/GenBank/DDBJ databases">
        <authorList>
            <person name="Li T."/>
            <person name="Hu X."/>
            <person name="Zhang T."/>
            <person name="Song X."/>
            <person name="Zhang H."/>
            <person name="Dai N."/>
            <person name="Sheng W."/>
            <person name="Hou X."/>
            <person name="Wei L."/>
        </authorList>
    </citation>
    <scope>NUCLEOTIDE SEQUENCE</scope>
    <source>
        <strain evidence="2">G01</strain>
        <tissue evidence="2">Leaf</tissue>
    </source>
</reference>